<keyword evidence="4 9" id="KW-0762">Sugar transport</keyword>
<dbReference type="SUPFAM" id="SSF52728">
    <property type="entry name" value="PTS IIb component"/>
    <property type="match status" value="1"/>
</dbReference>
<dbReference type="Proteomes" id="UP001203972">
    <property type="component" value="Unassembled WGS sequence"/>
</dbReference>
<evidence type="ECO:0000256" key="5">
    <source>
        <dbReference type="ARBA" id="ARBA00022679"/>
    </source>
</evidence>
<keyword evidence="5" id="KW-0808">Transferase</keyword>
<dbReference type="EMBL" id="JAKTMA010000026">
    <property type="protein sequence ID" value="MCR0233986.1"/>
    <property type="molecule type" value="Genomic_DNA"/>
</dbReference>
<evidence type="ECO:0000256" key="2">
    <source>
        <dbReference type="ARBA" id="ARBA00022448"/>
    </source>
</evidence>
<proteinExistence type="predicted"/>
<comment type="subcellular location">
    <subcellularLocation>
        <location evidence="1">Cytoplasm</location>
    </subcellularLocation>
</comment>
<reference evidence="9 12" key="1">
    <citation type="submission" date="2014-08" db="EMBL/GenBank/DDBJ databases">
        <title>Clostridium innocuum, an unnegligible vancomycin-resistant pathogen causing extra-intestinal infections.</title>
        <authorList>
            <person name="Feng Y."/>
            <person name="Chiu C.-H."/>
        </authorList>
    </citation>
    <scope>NUCLEOTIDE SEQUENCE [LARGE SCALE GENOMIC DNA]</scope>
    <source>
        <strain evidence="9 12">AN88</strain>
    </source>
</reference>
<evidence type="ECO:0000256" key="4">
    <source>
        <dbReference type="ARBA" id="ARBA00022597"/>
    </source>
</evidence>
<evidence type="ECO:0000256" key="3">
    <source>
        <dbReference type="ARBA" id="ARBA00022490"/>
    </source>
</evidence>
<dbReference type="GO" id="GO:0008982">
    <property type="term" value="F:protein-N(PI)-phosphohistidine-sugar phosphotransferase activity"/>
    <property type="evidence" value="ECO:0007669"/>
    <property type="project" value="InterPro"/>
</dbReference>
<dbReference type="RefSeq" id="WP_008817500.1">
    <property type="nucleotide sequence ID" value="NZ_AP025565.1"/>
</dbReference>
<protein>
    <submittedName>
        <fullName evidence="9 10">PTS sugar transporter</fullName>
    </submittedName>
    <submittedName>
        <fullName evidence="11">PTS transporter subunit IIB</fullName>
    </submittedName>
</protein>
<keyword evidence="2" id="KW-0813">Transport</keyword>
<dbReference type="Gene3D" id="3.40.35.10">
    <property type="entry name" value="Phosphotransferase system, sorbose subfamily IIB component"/>
    <property type="match status" value="1"/>
</dbReference>
<evidence type="ECO:0000313" key="11">
    <source>
        <dbReference type="EMBL" id="MZH55707.1"/>
    </source>
</evidence>
<keyword evidence="3" id="KW-0963">Cytoplasm</keyword>
<evidence type="ECO:0000256" key="6">
    <source>
        <dbReference type="ARBA" id="ARBA00022683"/>
    </source>
</evidence>
<dbReference type="PROSITE" id="PS51101">
    <property type="entry name" value="PTS_EIIB_TYPE_4"/>
    <property type="match status" value="1"/>
</dbReference>
<dbReference type="EMBL" id="WWTN01000010">
    <property type="protein sequence ID" value="MZH55707.1"/>
    <property type="molecule type" value="Genomic_DNA"/>
</dbReference>
<gene>
    <name evidence="9" type="ORF">CIAN88_00525</name>
    <name evidence="11" type="ORF">GT664_08040</name>
    <name evidence="10" type="ORF">MKC95_14525</name>
</gene>
<evidence type="ECO:0000313" key="10">
    <source>
        <dbReference type="EMBL" id="MCR0233986.1"/>
    </source>
</evidence>
<reference evidence="10" key="3">
    <citation type="journal article" date="2022" name="Clin. Infect. Dis.">
        <title>Association between Clostridium innocuum and antibiotic-associated diarrhea in adults and children: A cross-sectional study and comparative genomics analysis.</title>
        <authorList>
            <person name="Cherny K.E."/>
            <person name="Muscat E.B."/>
            <person name="Balaji A."/>
            <person name="Mukherjee J."/>
            <person name="Ozer E.A."/>
            <person name="Angarone M.P."/>
            <person name="Hauser A.R."/>
            <person name="Sichel J.S."/>
            <person name="Amponsah E."/>
            <person name="Kociolek L.K."/>
        </authorList>
    </citation>
    <scope>NUCLEOTIDE SEQUENCE</scope>
    <source>
        <strain evidence="10">NU1-AC-029v</strain>
    </source>
</reference>
<organism evidence="9 12">
    <name type="scientific">Clostridium innocuum</name>
    <dbReference type="NCBI Taxonomy" id="1522"/>
    <lineage>
        <taxon>Bacteria</taxon>
        <taxon>Bacillati</taxon>
        <taxon>Bacillota</taxon>
        <taxon>Clostridia</taxon>
        <taxon>Eubacteriales</taxon>
        <taxon>Clostridiaceae</taxon>
        <taxon>Clostridium</taxon>
    </lineage>
</organism>
<dbReference type="GO" id="GO:0005737">
    <property type="term" value="C:cytoplasm"/>
    <property type="evidence" value="ECO:0007669"/>
    <property type="project" value="UniProtKB-SubCell"/>
</dbReference>
<dbReference type="GO" id="GO:0009401">
    <property type="term" value="P:phosphoenolpyruvate-dependent sugar phosphotransferase system"/>
    <property type="evidence" value="ECO:0007669"/>
    <property type="project" value="UniProtKB-KW"/>
</dbReference>
<evidence type="ECO:0000313" key="12">
    <source>
        <dbReference type="Proteomes" id="UP000030008"/>
    </source>
</evidence>
<dbReference type="CDD" id="cd00001">
    <property type="entry name" value="PTS_IIB_man"/>
    <property type="match status" value="1"/>
</dbReference>
<dbReference type="AlphaFoldDB" id="A0A099IAM6"/>
<evidence type="ECO:0000313" key="9">
    <source>
        <dbReference type="EMBL" id="KGJ55094.1"/>
    </source>
</evidence>
<dbReference type="Pfam" id="PF03830">
    <property type="entry name" value="PTSIIB_sorb"/>
    <property type="match status" value="1"/>
</dbReference>
<dbReference type="InterPro" id="IPR004720">
    <property type="entry name" value="PTS_IIB_sorbose-sp"/>
</dbReference>
<dbReference type="EMBL" id="JQIF01000001">
    <property type="protein sequence ID" value="KGJ55094.1"/>
    <property type="molecule type" value="Genomic_DNA"/>
</dbReference>
<keyword evidence="7" id="KW-0418">Kinase</keyword>
<reference evidence="11" key="2">
    <citation type="journal article" date="2019" name="Nat. Med.">
        <title>A library of human gut bacterial isolates paired with longitudinal multiomics data enables mechanistic microbiome research.</title>
        <authorList>
            <person name="Poyet M."/>
            <person name="Groussin M."/>
            <person name="Gibbons S.M."/>
            <person name="Avila-Pacheco J."/>
            <person name="Jiang X."/>
            <person name="Kearney S.M."/>
            <person name="Perrotta A.R."/>
            <person name="Berdy B."/>
            <person name="Zhao S."/>
            <person name="Lieberman T.D."/>
            <person name="Swanson P.K."/>
            <person name="Smith M."/>
            <person name="Roesemann S."/>
            <person name="Alexander J.E."/>
            <person name="Rich S.A."/>
            <person name="Livny J."/>
            <person name="Vlamakis H."/>
            <person name="Clish C."/>
            <person name="Bullock K."/>
            <person name="Deik A."/>
            <person name="Scott J."/>
            <person name="Pierce K.A."/>
            <person name="Xavier R.J."/>
            <person name="Alm E.J."/>
        </authorList>
    </citation>
    <scope>NUCLEOTIDE SEQUENCE</scope>
    <source>
        <strain evidence="11">BIOML-A12</strain>
    </source>
</reference>
<dbReference type="GO" id="GO:0016301">
    <property type="term" value="F:kinase activity"/>
    <property type="evidence" value="ECO:0007669"/>
    <property type="project" value="UniProtKB-KW"/>
</dbReference>
<comment type="caution">
    <text evidence="9">The sequence shown here is derived from an EMBL/GenBank/DDBJ whole genome shotgun (WGS) entry which is preliminary data.</text>
</comment>
<accession>A0A099IAM6</accession>
<keyword evidence="6" id="KW-0598">Phosphotransferase system</keyword>
<evidence type="ECO:0000256" key="7">
    <source>
        <dbReference type="ARBA" id="ARBA00022777"/>
    </source>
</evidence>
<dbReference type="Proteomes" id="UP000030008">
    <property type="component" value="Unassembled WGS sequence"/>
</dbReference>
<feature type="domain" description="PTS EIIB type-4" evidence="8">
    <location>
        <begin position="1"/>
        <end position="157"/>
    </location>
</feature>
<evidence type="ECO:0000259" key="8">
    <source>
        <dbReference type="PROSITE" id="PS51101"/>
    </source>
</evidence>
<name>A0A099IAM6_CLOIN</name>
<dbReference type="InterPro" id="IPR036667">
    <property type="entry name" value="PTS_IIB_sorbose-sp_sf"/>
</dbReference>
<dbReference type="Proteomes" id="UP000604383">
    <property type="component" value="Unassembled WGS sequence"/>
</dbReference>
<sequence length="157" mass="17651">MIKLLRIDHRLLHGQVAFSWTKFLESDCILIASDNLMKDELKMSAMRMAKPTGVKLVMKSIEDSIKALNSGVTDKYKLFIIVESVEDAYRLASGFPAIKSINIGGMKARENRKQISKAVFVSEEDIEKLRILGDKGIELEIRLVPSDSKQNALDLVK</sequence>
<evidence type="ECO:0000256" key="1">
    <source>
        <dbReference type="ARBA" id="ARBA00004496"/>
    </source>
</evidence>